<proteinExistence type="inferred from homology"/>
<dbReference type="PANTHER" id="PTHR33392:SF6">
    <property type="entry name" value="POLYISOPRENYL-TEICHOIC ACID--PEPTIDOGLYCAN TEICHOIC ACID TRANSFERASE TAGU"/>
    <property type="match status" value="1"/>
</dbReference>
<dbReference type="InterPro" id="IPR004474">
    <property type="entry name" value="LytR_CpsA_psr"/>
</dbReference>
<keyword evidence="2" id="KW-0472">Membrane</keyword>
<accession>A0A415TUS2</accession>
<dbReference type="RefSeq" id="WP_118486561.1">
    <property type="nucleotide sequence ID" value="NZ_QRQO01000065.1"/>
</dbReference>
<organism evidence="4 5">
    <name type="scientific">Anaerobutyricum hallii</name>
    <dbReference type="NCBI Taxonomy" id="39488"/>
    <lineage>
        <taxon>Bacteria</taxon>
        <taxon>Bacillati</taxon>
        <taxon>Bacillota</taxon>
        <taxon>Clostridia</taxon>
        <taxon>Lachnospirales</taxon>
        <taxon>Lachnospiraceae</taxon>
        <taxon>Anaerobutyricum</taxon>
    </lineage>
</organism>
<dbReference type="Pfam" id="PF03816">
    <property type="entry name" value="LytR_cpsA_psr"/>
    <property type="match status" value="1"/>
</dbReference>
<gene>
    <name evidence="4" type="ORF">DWZ29_15055</name>
</gene>
<dbReference type="AlphaFoldDB" id="A0A415TUS2"/>
<dbReference type="EMBL" id="QRQO01000065">
    <property type="protein sequence ID" value="RHN07867.1"/>
    <property type="molecule type" value="Genomic_DNA"/>
</dbReference>
<comment type="caution">
    <text evidence="4">The sequence shown here is derived from an EMBL/GenBank/DDBJ whole genome shotgun (WGS) entry which is preliminary data.</text>
</comment>
<comment type="similarity">
    <text evidence="1">Belongs to the LytR/CpsA/Psr (LCP) family.</text>
</comment>
<keyword evidence="2" id="KW-0812">Transmembrane</keyword>
<evidence type="ECO:0000313" key="4">
    <source>
        <dbReference type="EMBL" id="RHN07867.1"/>
    </source>
</evidence>
<dbReference type="Gene3D" id="3.40.630.190">
    <property type="entry name" value="LCP protein"/>
    <property type="match status" value="1"/>
</dbReference>
<reference evidence="4 5" key="1">
    <citation type="submission" date="2018-08" db="EMBL/GenBank/DDBJ databases">
        <title>A genome reference for cultivated species of the human gut microbiota.</title>
        <authorList>
            <person name="Zou Y."/>
            <person name="Xue W."/>
            <person name="Luo G."/>
        </authorList>
    </citation>
    <scope>NUCLEOTIDE SEQUENCE [LARGE SCALE GENOMIC DNA]</scope>
    <source>
        <strain evidence="4 5">AF31-17AC</strain>
    </source>
</reference>
<dbReference type="Proteomes" id="UP000283700">
    <property type="component" value="Unassembled WGS sequence"/>
</dbReference>
<evidence type="ECO:0000313" key="5">
    <source>
        <dbReference type="Proteomes" id="UP000283700"/>
    </source>
</evidence>
<name>A0A415TUS2_9FIRM</name>
<evidence type="ECO:0000259" key="3">
    <source>
        <dbReference type="Pfam" id="PF03816"/>
    </source>
</evidence>
<feature type="transmembrane region" description="Helical" evidence="2">
    <location>
        <begin position="20"/>
        <end position="39"/>
    </location>
</feature>
<dbReference type="InterPro" id="IPR050922">
    <property type="entry name" value="LytR/CpsA/Psr_CW_biosynth"/>
</dbReference>
<evidence type="ECO:0000256" key="1">
    <source>
        <dbReference type="ARBA" id="ARBA00006068"/>
    </source>
</evidence>
<sequence>MKRKHYAKGEKAKLYKKFSLVVLVFAVICIAIVGVAAVFPEHNNSKKKVNQEQSTAELDKDIVTINGVKCKPNWDVKTYLYIGEDSRGIKKRNSEMNGTGQSDVLELIVLNTKENTYYKLPINRDSITDVKSLDEDGSYLATTKVQIAFAHANGDGMESSCENTVDAVSNMLYGIKIDGYIAMNIDAIKVINHLAGGVPVTIEDDFSQSDSSLKMGETVTLTDDQALHYVHDRMNVGDGTNVCRMRRQKEYIDALYPIFKNKLKSDSGFINTFYNDLSDYMVTDMSVGEMGNLANTIIMSEDKGELSIDGTNAIDRFGFNAFTVDKTSLGDVAMKLFFKKAE</sequence>
<evidence type="ECO:0000256" key="2">
    <source>
        <dbReference type="SAM" id="Phobius"/>
    </source>
</evidence>
<feature type="domain" description="Cell envelope-related transcriptional attenuator" evidence="3">
    <location>
        <begin position="102"/>
        <end position="256"/>
    </location>
</feature>
<dbReference type="PANTHER" id="PTHR33392">
    <property type="entry name" value="POLYISOPRENYL-TEICHOIC ACID--PEPTIDOGLYCAN TEICHOIC ACID TRANSFERASE TAGU"/>
    <property type="match status" value="1"/>
</dbReference>
<keyword evidence="2" id="KW-1133">Transmembrane helix</keyword>
<protein>
    <submittedName>
        <fullName evidence="4">LytR family transcriptional regulator</fullName>
    </submittedName>
</protein>